<dbReference type="CDD" id="cd01392">
    <property type="entry name" value="HTH_LacI"/>
    <property type="match status" value="1"/>
</dbReference>
<gene>
    <name evidence="5" type="ORF">ACFO6V_00315</name>
</gene>
<keyword evidence="3" id="KW-0804">Transcription</keyword>
<name>A0ABV9HAA9_9MICO</name>
<dbReference type="InterPro" id="IPR000843">
    <property type="entry name" value="HTH_LacI"/>
</dbReference>
<keyword evidence="1" id="KW-0805">Transcription regulation</keyword>
<evidence type="ECO:0000256" key="2">
    <source>
        <dbReference type="ARBA" id="ARBA00023125"/>
    </source>
</evidence>
<dbReference type="CDD" id="cd06267">
    <property type="entry name" value="PBP1_LacI_sugar_binding-like"/>
    <property type="match status" value="1"/>
</dbReference>
<evidence type="ECO:0000256" key="3">
    <source>
        <dbReference type="ARBA" id="ARBA00023163"/>
    </source>
</evidence>
<dbReference type="PANTHER" id="PTHR30146">
    <property type="entry name" value="LACI-RELATED TRANSCRIPTIONAL REPRESSOR"/>
    <property type="match status" value="1"/>
</dbReference>
<dbReference type="SUPFAM" id="SSF53822">
    <property type="entry name" value="Periplasmic binding protein-like I"/>
    <property type="match status" value="1"/>
</dbReference>
<keyword evidence="6" id="KW-1185">Reference proteome</keyword>
<dbReference type="RefSeq" id="WP_377130970.1">
    <property type="nucleotide sequence ID" value="NZ_JBHSFI010000001.1"/>
</dbReference>
<protein>
    <submittedName>
        <fullName evidence="5">LacI family DNA-binding transcriptional regulator</fullName>
    </submittedName>
</protein>
<evidence type="ECO:0000313" key="6">
    <source>
        <dbReference type="Proteomes" id="UP001596011"/>
    </source>
</evidence>
<dbReference type="Proteomes" id="UP001596011">
    <property type="component" value="Unassembled WGS sequence"/>
</dbReference>
<comment type="caution">
    <text evidence="5">The sequence shown here is derived from an EMBL/GenBank/DDBJ whole genome shotgun (WGS) entry which is preliminary data.</text>
</comment>
<dbReference type="GO" id="GO:0003677">
    <property type="term" value="F:DNA binding"/>
    <property type="evidence" value="ECO:0007669"/>
    <property type="project" value="UniProtKB-KW"/>
</dbReference>
<dbReference type="EMBL" id="JBHSFI010000001">
    <property type="protein sequence ID" value="MFC4626652.1"/>
    <property type="molecule type" value="Genomic_DNA"/>
</dbReference>
<dbReference type="Pfam" id="PF13377">
    <property type="entry name" value="Peripla_BP_3"/>
    <property type="match status" value="1"/>
</dbReference>
<evidence type="ECO:0000256" key="1">
    <source>
        <dbReference type="ARBA" id="ARBA00023015"/>
    </source>
</evidence>
<dbReference type="Gene3D" id="1.10.260.40">
    <property type="entry name" value="lambda repressor-like DNA-binding domains"/>
    <property type="match status" value="1"/>
</dbReference>
<organism evidence="5 6">
    <name type="scientific">Promicromonospora alba</name>
    <dbReference type="NCBI Taxonomy" id="1616110"/>
    <lineage>
        <taxon>Bacteria</taxon>
        <taxon>Bacillati</taxon>
        <taxon>Actinomycetota</taxon>
        <taxon>Actinomycetes</taxon>
        <taxon>Micrococcales</taxon>
        <taxon>Promicromonosporaceae</taxon>
        <taxon>Promicromonospora</taxon>
    </lineage>
</organism>
<proteinExistence type="predicted"/>
<dbReference type="PROSITE" id="PS50932">
    <property type="entry name" value="HTH_LACI_2"/>
    <property type="match status" value="1"/>
</dbReference>
<dbReference type="PANTHER" id="PTHR30146:SF109">
    <property type="entry name" value="HTH-TYPE TRANSCRIPTIONAL REGULATOR GALS"/>
    <property type="match status" value="1"/>
</dbReference>
<keyword evidence="2 5" id="KW-0238">DNA-binding</keyword>
<evidence type="ECO:0000313" key="5">
    <source>
        <dbReference type="EMBL" id="MFC4626652.1"/>
    </source>
</evidence>
<dbReference type="Pfam" id="PF00356">
    <property type="entry name" value="LacI"/>
    <property type="match status" value="1"/>
</dbReference>
<dbReference type="InterPro" id="IPR046335">
    <property type="entry name" value="LacI/GalR-like_sensor"/>
</dbReference>
<sequence length="334" mass="35033">MATQKDIARVAGVSPSTVAAVLNGTKHTRMGEATRARVEAAIAELGYIPNTAARALRRQQAGTIAVVVENLENPVYQELFRGIYEAAEERGLAVVVGDTMWMRSGSPFLARLLGQGLVDAIVLRHGGLMDEEVLGVLRSRPTPVMLVEYQSDDHDPWVSVDDVAAGRAATGHLIEAGHTEVAFVGGFDTQPANPRHQGYLSAMQQAHLEPRPPLFTGFGAQAGATGLAMLRAGESMPTAIVVNNVMSAVGLLGAAADAGIAVPEQLSVVGIHDAEVAELVRPRLTTVRLPMRALGVRAVEQVSALLAGAPTQLGVISDPPPQVVARGSVLPPAR</sequence>
<dbReference type="SMART" id="SM00354">
    <property type="entry name" value="HTH_LACI"/>
    <property type="match status" value="1"/>
</dbReference>
<accession>A0ABV9HAA9</accession>
<dbReference type="InterPro" id="IPR010982">
    <property type="entry name" value="Lambda_DNA-bd_dom_sf"/>
</dbReference>
<reference evidence="6" key="1">
    <citation type="journal article" date="2019" name="Int. J. Syst. Evol. Microbiol.">
        <title>The Global Catalogue of Microorganisms (GCM) 10K type strain sequencing project: providing services to taxonomists for standard genome sequencing and annotation.</title>
        <authorList>
            <consortium name="The Broad Institute Genomics Platform"/>
            <consortium name="The Broad Institute Genome Sequencing Center for Infectious Disease"/>
            <person name="Wu L."/>
            <person name="Ma J."/>
        </authorList>
    </citation>
    <scope>NUCLEOTIDE SEQUENCE [LARGE SCALE GENOMIC DNA]</scope>
    <source>
        <strain evidence="6">CCUG 42722</strain>
    </source>
</reference>
<dbReference type="InterPro" id="IPR028082">
    <property type="entry name" value="Peripla_BP_I"/>
</dbReference>
<feature type="domain" description="HTH lacI-type" evidence="4">
    <location>
        <begin position="2"/>
        <end position="58"/>
    </location>
</feature>
<dbReference type="Gene3D" id="3.40.50.2300">
    <property type="match status" value="2"/>
</dbReference>
<dbReference type="SUPFAM" id="SSF47413">
    <property type="entry name" value="lambda repressor-like DNA-binding domains"/>
    <property type="match status" value="1"/>
</dbReference>
<evidence type="ECO:0000259" key="4">
    <source>
        <dbReference type="PROSITE" id="PS50932"/>
    </source>
</evidence>